<dbReference type="RefSeq" id="WP_344869233.1">
    <property type="nucleotide sequence ID" value="NZ_BAAAZN010000034.1"/>
</dbReference>
<proteinExistence type="predicted"/>
<dbReference type="EMBL" id="BAAAZN010000034">
    <property type="protein sequence ID" value="GAA3586828.1"/>
    <property type="molecule type" value="Genomic_DNA"/>
</dbReference>
<reference evidence="2" key="1">
    <citation type="journal article" date="2019" name="Int. J. Syst. Evol. Microbiol.">
        <title>The Global Catalogue of Microorganisms (GCM) 10K type strain sequencing project: providing services to taxonomists for standard genome sequencing and annotation.</title>
        <authorList>
            <consortium name="The Broad Institute Genomics Platform"/>
            <consortium name="The Broad Institute Genome Sequencing Center for Infectious Disease"/>
            <person name="Wu L."/>
            <person name="Ma J."/>
        </authorList>
    </citation>
    <scope>NUCLEOTIDE SEQUENCE [LARGE SCALE GENOMIC DNA]</scope>
    <source>
        <strain evidence="2">JCM 16898</strain>
    </source>
</reference>
<evidence type="ECO:0000313" key="1">
    <source>
        <dbReference type="EMBL" id="GAA3586828.1"/>
    </source>
</evidence>
<sequence length="152" mass="17068">MPHDVSVHNDIVEFVRLGQKVSLNFTVSLPNSATFHAVMAKAQGCNNFSPQRVADTIGALVDDAMLVEFGAEGSPVLYIGVPFFEQQRIRTSATTTNNRLSDVDRQAYAQRVIDWARRLRADEITVQQHPATPHPIVGKPGDQPYRIRIWWD</sequence>
<comment type="caution">
    <text evidence="1">The sequence shown here is derived from an EMBL/GenBank/DDBJ whole genome shotgun (WGS) entry which is preliminary data.</text>
</comment>
<dbReference type="Proteomes" id="UP001500689">
    <property type="component" value="Unassembled WGS sequence"/>
</dbReference>
<evidence type="ECO:0000313" key="2">
    <source>
        <dbReference type="Proteomes" id="UP001500689"/>
    </source>
</evidence>
<name>A0ABP6YPF9_9PSEU</name>
<accession>A0ABP6YPF9</accession>
<organism evidence="1 2">
    <name type="scientific">Amycolatopsis ultiminotia</name>
    <dbReference type="NCBI Taxonomy" id="543629"/>
    <lineage>
        <taxon>Bacteria</taxon>
        <taxon>Bacillati</taxon>
        <taxon>Actinomycetota</taxon>
        <taxon>Actinomycetes</taxon>
        <taxon>Pseudonocardiales</taxon>
        <taxon>Pseudonocardiaceae</taxon>
        <taxon>Amycolatopsis</taxon>
    </lineage>
</organism>
<protein>
    <submittedName>
        <fullName evidence="1">Uncharacterized protein</fullName>
    </submittedName>
</protein>
<gene>
    <name evidence="1" type="ORF">GCM10022222_84420</name>
</gene>
<keyword evidence="2" id="KW-1185">Reference proteome</keyword>